<feature type="compositionally biased region" description="Basic residues" evidence="1">
    <location>
        <begin position="28"/>
        <end position="42"/>
    </location>
</feature>
<name>A0ABN7AYT5_9HEMI</name>
<feature type="region of interest" description="Disordered" evidence="1">
    <location>
        <begin position="19"/>
        <end position="42"/>
    </location>
</feature>
<evidence type="ECO:0000313" key="2">
    <source>
        <dbReference type="EMBL" id="BES97148.1"/>
    </source>
</evidence>
<gene>
    <name evidence="2" type="ORF">NTJ_09962</name>
</gene>
<evidence type="ECO:0000256" key="1">
    <source>
        <dbReference type="SAM" id="MobiDB-lite"/>
    </source>
</evidence>
<dbReference type="EMBL" id="AP028916">
    <property type="protein sequence ID" value="BES97148.1"/>
    <property type="molecule type" value="Genomic_DNA"/>
</dbReference>
<keyword evidence="3" id="KW-1185">Reference proteome</keyword>
<sequence>MASTGNSCAQHDVGQAAWVTGGQDGGRLRRWRNKGRGKAGRWRSKGFLSGCPVQGLPPMNFATTAVRLKVIRKRSFTSPPEDLLKYHVSSLDPLILKLSHRWN</sequence>
<evidence type="ECO:0000313" key="3">
    <source>
        <dbReference type="Proteomes" id="UP001307889"/>
    </source>
</evidence>
<dbReference type="Proteomes" id="UP001307889">
    <property type="component" value="Chromosome 8"/>
</dbReference>
<accession>A0ABN7AYT5</accession>
<organism evidence="2 3">
    <name type="scientific">Nesidiocoris tenuis</name>
    <dbReference type="NCBI Taxonomy" id="355587"/>
    <lineage>
        <taxon>Eukaryota</taxon>
        <taxon>Metazoa</taxon>
        <taxon>Ecdysozoa</taxon>
        <taxon>Arthropoda</taxon>
        <taxon>Hexapoda</taxon>
        <taxon>Insecta</taxon>
        <taxon>Pterygota</taxon>
        <taxon>Neoptera</taxon>
        <taxon>Paraneoptera</taxon>
        <taxon>Hemiptera</taxon>
        <taxon>Heteroptera</taxon>
        <taxon>Panheteroptera</taxon>
        <taxon>Cimicomorpha</taxon>
        <taxon>Miridae</taxon>
        <taxon>Dicyphina</taxon>
        <taxon>Nesidiocoris</taxon>
    </lineage>
</organism>
<reference evidence="2 3" key="1">
    <citation type="submission" date="2023-09" db="EMBL/GenBank/DDBJ databases">
        <title>Nesidiocoris tenuis whole genome shotgun sequence.</title>
        <authorList>
            <person name="Shibata T."/>
            <person name="Shimoda M."/>
            <person name="Kobayashi T."/>
            <person name="Uehara T."/>
        </authorList>
    </citation>
    <scope>NUCLEOTIDE SEQUENCE [LARGE SCALE GENOMIC DNA]</scope>
    <source>
        <strain evidence="2 3">Japan</strain>
    </source>
</reference>
<proteinExistence type="predicted"/>
<protein>
    <submittedName>
        <fullName evidence="2">Uncharacterized protein</fullName>
    </submittedName>
</protein>